<feature type="region of interest" description="Disordered" evidence="3">
    <location>
        <begin position="389"/>
        <end position="423"/>
    </location>
</feature>
<feature type="chain" id="PRO_5015521386" evidence="4">
    <location>
        <begin position="24"/>
        <end position="423"/>
    </location>
</feature>
<dbReference type="Gene3D" id="1.10.287.470">
    <property type="entry name" value="Helix hairpin bin"/>
    <property type="match status" value="1"/>
</dbReference>
<name>A0A2S0MC67_9BURK</name>
<protein>
    <submittedName>
        <fullName evidence="7">Efflux transporter periplasmic adaptor subunit</fullName>
    </submittedName>
</protein>
<comment type="similarity">
    <text evidence="1">Belongs to the membrane fusion protein (MFP) (TC 8.A.1) family.</text>
</comment>
<dbReference type="Pfam" id="PF25973">
    <property type="entry name" value="BSH_CzcB"/>
    <property type="match status" value="1"/>
</dbReference>
<dbReference type="SUPFAM" id="SSF111369">
    <property type="entry name" value="HlyD-like secretion proteins"/>
    <property type="match status" value="1"/>
</dbReference>
<evidence type="ECO:0000313" key="7">
    <source>
        <dbReference type="EMBL" id="AVO33479.1"/>
    </source>
</evidence>
<dbReference type="InterPro" id="IPR006143">
    <property type="entry name" value="RND_pump_MFP"/>
</dbReference>
<feature type="coiled-coil region" evidence="2">
    <location>
        <begin position="127"/>
        <end position="154"/>
    </location>
</feature>
<sequence length="423" mass="43290">MPLPRPTQPTFAPVAALALVACAALLSACGGKDDSAAKASAPAGAAAPANGASAPRAALTVTAAAPQRVEWARELAANGNIAAWQEASIGADVAGLRLKELRANVGDRVKKGQVLATFDAAPVQQDQAQARASLAEAEAAYADARGNAERARAVQASGALSQQQINQYSTAEKTARARVEAAKAVVASQNLRVRNTQVVAPDDGVISARAATVGQVVGAGTELFQMVRQGRLEWRAEVMAEDLPAIRPGQRTQIELPGRSADGTPGAGTVVTGTVRQLAPTVDARTRYALVYVDLPAGSPARAGMFARGRFDIGTAAALTVPQDSVVMRDGFANVLLLGDDGRVRLQRVDTGRIADGRVEITTALPANARVVVRGAGFLNDGDRVTVVDDTPAASAPANAPTSAASTSKPRPAPSAPAQAASK</sequence>
<evidence type="ECO:0000256" key="2">
    <source>
        <dbReference type="SAM" id="Coils"/>
    </source>
</evidence>
<organism evidence="7 8">
    <name type="scientific">Ottowia oryzae</name>
    <dbReference type="NCBI Taxonomy" id="2109914"/>
    <lineage>
        <taxon>Bacteria</taxon>
        <taxon>Pseudomonadati</taxon>
        <taxon>Pseudomonadota</taxon>
        <taxon>Betaproteobacteria</taxon>
        <taxon>Burkholderiales</taxon>
        <taxon>Comamonadaceae</taxon>
        <taxon>Ottowia</taxon>
    </lineage>
</organism>
<keyword evidence="2" id="KW-0175">Coiled coil</keyword>
<accession>A0A2S0MC67</accession>
<dbReference type="NCBIfam" id="TIGR01730">
    <property type="entry name" value="RND_mfp"/>
    <property type="match status" value="1"/>
</dbReference>
<evidence type="ECO:0000259" key="5">
    <source>
        <dbReference type="Pfam" id="PF25967"/>
    </source>
</evidence>
<dbReference type="InterPro" id="IPR058627">
    <property type="entry name" value="MdtA-like_C"/>
</dbReference>
<feature type="compositionally biased region" description="Low complexity" evidence="3">
    <location>
        <begin position="391"/>
        <end position="423"/>
    </location>
</feature>
<dbReference type="GO" id="GO:1990281">
    <property type="term" value="C:efflux pump complex"/>
    <property type="evidence" value="ECO:0007669"/>
    <property type="project" value="TreeGrafter"/>
</dbReference>
<evidence type="ECO:0000256" key="4">
    <source>
        <dbReference type="SAM" id="SignalP"/>
    </source>
</evidence>
<dbReference type="InterPro" id="IPR058647">
    <property type="entry name" value="BSH_CzcB-like"/>
</dbReference>
<proteinExistence type="inferred from homology"/>
<dbReference type="PANTHER" id="PTHR30469">
    <property type="entry name" value="MULTIDRUG RESISTANCE PROTEIN MDTA"/>
    <property type="match status" value="1"/>
</dbReference>
<dbReference type="GO" id="GO:0015562">
    <property type="term" value="F:efflux transmembrane transporter activity"/>
    <property type="evidence" value="ECO:0007669"/>
    <property type="project" value="TreeGrafter"/>
</dbReference>
<dbReference type="RefSeq" id="WP_106702042.1">
    <property type="nucleotide sequence ID" value="NZ_CP027666.1"/>
</dbReference>
<dbReference type="AlphaFoldDB" id="A0A2S0MC67"/>
<evidence type="ECO:0000313" key="8">
    <source>
        <dbReference type="Proteomes" id="UP000239709"/>
    </source>
</evidence>
<reference evidence="7 8" key="1">
    <citation type="submission" date="2018-03" db="EMBL/GenBank/DDBJ databases">
        <title>Genome sequencing of Ottowia sp.</title>
        <authorList>
            <person name="Kim S.-J."/>
            <person name="Heo J."/>
            <person name="Kwon S.-W."/>
        </authorList>
    </citation>
    <scope>NUCLEOTIDE SEQUENCE [LARGE SCALE GENOMIC DNA]</scope>
    <source>
        <strain evidence="7 8">KADR8-3</strain>
    </source>
</reference>
<keyword evidence="8" id="KW-1185">Reference proteome</keyword>
<dbReference type="KEGG" id="otk:C6570_03835"/>
<evidence type="ECO:0000259" key="6">
    <source>
        <dbReference type="Pfam" id="PF25973"/>
    </source>
</evidence>
<keyword evidence="4" id="KW-0732">Signal</keyword>
<dbReference type="Gene3D" id="2.40.50.100">
    <property type="match status" value="1"/>
</dbReference>
<dbReference type="Pfam" id="PF25967">
    <property type="entry name" value="RND-MFP_C"/>
    <property type="match status" value="1"/>
</dbReference>
<dbReference type="PANTHER" id="PTHR30469:SF15">
    <property type="entry name" value="HLYD FAMILY OF SECRETION PROTEINS"/>
    <property type="match status" value="1"/>
</dbReference>
<feature type="signal peptide" evidence="4">
    <location>
        <begin position="1"/>
        <end position="23"/>
    </location>
</feature>
<feature type="domain" description="CzcB-like barrel-sandwich hybrid" evidence="6">
    <location>
        <begin position="87"/>
        <end position="225"/>
    </location>
</feature>
<dbReference type="EMBL" id="CP027666">
    <property type="protein sequence ID" value="AVO33479.1"/>
    <property type="molecule type" value="Genomic_DNA"/>
</dbReference>
<dbReference type="Gene3D" id="2.40.30.170">
    <property type="match status" value="1"/>
</dbReference>
<dbReference type="OrthoDB" id="10524at2"/>
<gene>
    <name evidence="7" type="ORF">C6570_03835</name>
</gene>
<evidence type="ECO:0000256" key="1">
    <source>
        <dbReference type="ARBA" id="ARBA00009477"/>
    </source>
</evidence>
<evidence type="ECO:0000256" key="3">
    <source>
        <dbReference type="SAM" id="MobiDB-lite"/>
    </source>
</evidence>
<dbReference type="Proteomes" id="UP000239709">
    <property type="component" value="Chromosome"/>
</dbReference>
<dbReference type="Gene3D" id="2.40.420.20">
    <property type="match status" value="1"/>
</dbReference>
<dbReference type="PROSITE" id="PS51257">
    <property type="entry name" value="PROKAR_LIPOPROTEIN"/>
    <property type="match status" value="1"/>
</dbReference>
<feature type="domain" description="Multidrug resistance protein MdtA-like C-terminal permuted SH3" evidence="5">
    <location>
        <begin position="318"/>
        <end position="376"/>
    </location>
</feature>